<reference evidence="2" key="1">
    <citation type="submission" date="2016-08" db="EMBL/GenBank/DDBJ databases">
        <authorList>
            <person name="Varghese N."/>
            <person name="Submissions Spin"/>
        </authorList>
    </citation>
    <scope>NUCLEOTIDE SEQUENCE [LARGE SCALE GENOMIC DNA]</scope>
    <source>
        <strain evidence="2">R-53144</strain>
    </source>
</reference>
<dbReference type="STRING" id="1798183.GA0061080_10615"/>
<dbReference type="EMBL" id="FMBA01000061">
    <property type="protein sequence ID" value="SCC27146.1"/>
    <property type="molecule type" value="Genomic_DNA"/>
</dbReference>
<protein>
    <submittedName>
        <fullName evidence="1">Uncharacterized protein</fullName>
    </submittedName>
</protein>
<evidence type="ECO:0000313" key="2">
    <source>
        <dbReference type="Proteomes" id="UP000199698"/>
    </source>
</evidence>
<evidence type="ECO:0000313" key="1">
    <source>
        <dbReference type="EMBL" id="SCC27146.1"/>
    </source>
</evidence>
<name>A0A1C4D781_9GAMM</name>
<sequence>MARGNIPQAHNVELINVNEFEKGYISSDGSVKAKFATFNSDSHRWYINPDCFAGLLGAMLELNADYLGFNGFSTHDAKSVQSKSHINGVAGDLRYISENQNGERTELTDSFFDFKKQEEFNTALYKFGWARTSLMYSEYFTYKKHANTLLKHTRHMRKDPPNGYRHHHHLHICCFDFSLIINVQD</sequence>
<keyword evidence="2" id="KW-1185">Reference proteome</keyword>
<gene>
    <name evidence="1" type="ORF">GA0061080_10615</name>
</gene>
<dbReference type="Proteomes" id="UP000199698">
    <property type="component" value="Unassembled WGS sequence"/>
</dbReference>
<accession>A0A1C4D781</accession>
<dbReference type="AlphaFoldDB" id="A0A1C4D781"/>
<proteinExistence type="predicted"/>
<organism evidence="1 2">
    <name type="scientific">Gilliamella intestini</name>
    <dbReference type="NCBI Taxonomy" id="1798183"/>
    <lineage>
        <taxon>Bacteria</taxon>
        <taxon>Pseudomonadati</taxon>
        <taxon>Pseudomonadota</taxon>
        <taxon>Gammaproteobacteria</taxon>
        <taxon>Orbales</taxon>
        <taxon>Orbaceae</taxon>
        <taxon>Gilliamella</taxon>
    </lineage>
</organism>